<organism evidence="2 3">
    <name type="scientific">Dreissena polymorpha</name>
    <name type="common">Zebra mussel</name>
    <name type="synonym">Mytilus polymorpha</name>
    <dbReference type="NCBI Taxonomy" id="45954"/>
    <lineage>
        <taxon>Eukaryota</taxon>
        <taxon>Metazoa</taxon>
        <taxon>Spiralia</taxon>
        <taxon>Lophotrochozoa</taxon>
        <taxon>Mollusca</taxon>
        <taxon>Bivalvia</taxon>
        <taxon>Autobranchia</taxon>
        <taxon>Heteroconchia</taxon>
        <taxon>Euheterodonta</taxon>
        <taxon>Imparidentia</taxon>
        <taxon>Neoheterodontei</taxon>
        <taxon>Myida</taxon>
        <taxon>Dreissenoidea</taxon>
        <taxon>Dreissenidae</taxon>
        <taxon>Dreissena</taxon>
    </lineage>
</organism>
<protein>
    <submittedName>
        <fullName evidence="2">Uncharacterized protein</fullName>
    </submittedName>
</protein>
<sequence length="56" mass="6292">MVLGDVSSDPMGCSTKPLALPPMPEISTERRRSFELFVNVVVTSWKSTLKKIHVFE</sequence>
<evidence type="ECO:0000313" key="3">
    <source>
        <dbReference type="Proteomes" id="UP000828390"/>
    </source>
</evidence>
<accession>A0A9D4H383</accession>
<name>A0A9D4H383_DREPO</name>
<gene>
    <name evidence="2" type="ORF">DPMN_128574</name>
</gene>
<feature type="region of interest" description="Disordered" evidence="1">
    <location>
        <begin position="1"/>
        <end position="24"/>
    </location>
</feature>
<keyword evidence="3" id="KW-1185">Reference proteome</keyword>
<dbReference type="EMBL" id="JAIWYP010000005">
    <property type="protein sequence ID" value="KAH3826665.1"/>
    <property type="molecule type" value="Genomic_DNA"/>
</dbReference>
<evidence type="ECO:0000256" key="1">
    <source>
        <dbReference type="SAM" id="MobiDB-lite"/>
    </source>
</evidence>
<reference evidence="2" key="2">
    <citation type="submission" date="2020-11" db="EMBL/GenBank/DDBJ databases">
        <authorList>
            <person name="McCartney M.A."/>
            <person name="Auch B."/>
            <person name="Kono T."/>
            <person name="Mallez S."/>
            <person name="Becker A."/>
            <person name="Gohl D.M."/>
            <person name="Silverstein K.A.T."/>
            <person name="Koren S."/>
            <person name="Bechman K.B."/>
            <person name="Herman A."/>
            <person name="Abrahante J.E."/>
            <person name="Garbe J."/>
        </authorList>
    </citation>
    <scope>NUCLEOTIDE SEQUENCE</scope>
    <source>
        <strain evidence="2">Duluth1</strain>
        <tissue evidence="2">Whole animal</tissue>
    </source>
</reference>
<reference evidence="2" key="1">
    <citation type="journal article" date="2019" name="bioRxiv">
        <title>The Genome of the Zebra Mussel, Dreissena polymorpha: A Resource for Invasive Species Research.</title>
        <authorList>
            <person name="McCartney M.A."/>
            <person name="Auch B."/>
            <person name="Kono T."/>
            <person name="Mallez S."/>
            <person name="Zhang Y."/>
            <person name="Obille A."/>
            <person name="Becker A."/>
            <person name="Abrahante J.E."/>
            <person name="Garbe J."/>
            <person name="Badalamenti J.P."/>
            <person name="Herman A."/>
            <person name="Mangelson H."/>
            <person name="Liachko I."/>
            <person name="Sullivan S."/>
            <person name="Sone E.D."/>
            <person name="Koren S."/>
            <person name="Silverstein K.A.T."/>
            <person name="Beckman K.B."/>
            <person name="Gohl D.M."/>
        </authorList>
    </citation>
    <scope>NUCLEOTIDE SEQUENCE</scope>
    <source>
        <strain evidence="2">Duluth1</strain>
        <tissue evidence="2">Whole animal</tissue>
    </source>
</reference>
<proteinExistence type="predicted"/>
<comment type="caution">
    <text evidence="2">The sequence shown here is derived from an EMBL/GenBank/DDBJ whole genome shotgun (WGS) entry which is preliminary data.</text>
</comment>
<evidence type="ECO:0000313" key="2">
    <source>
        <dbReference type="EMBL" id="KAH3826665.1"/>
    </source>
</evidence>
<dbReference type="Proteomes" id="UP000828390">
    <property type="component" value="Unassembled WGS sequence"/>
</dbReference>
<dbReference type="AlphaFoldDB" id="A0A9D4H383"/>